<organism evidence="10 11">
    <name type="scientific">Cotesia congregata</name>
    <name type="common">Parasitoid wasp</name>
    <name type="synonym">Apanteles congregatus</name>
    <dbReference type="NCBI Taxonomy" id="51543"/>
    <lineage>
        <taxon>Eukaryota</taxon>
        <taxon>Metazoa</taxon>
        <taxon>Ecdysozoa</taxon>
        <taxon>Arthropoda</taxon>
        <taxon>Hexapoda</taxon>
        <taxon>Insecta</taxon>
        <taxon>Pterygota</taxon>
        <taxon>Neoptera</taxon>
        <taxon>Endopterygota</taxon>
        <taxon>Hymenoptera</taxon>
        <taxon>Apocrita</taxon>
        <taxon>Ichneumonoidea</taxon>
        <taxon>Braconidae</taxon>
        <taxon>Microgastrinae</taxon>
        <taxon>Cotesia</taxon>
    </lineage>
</organism>
<evidence type="ECO:0000256" key="6">
    <source>
        <dbReference type="ARBA" id="ARBA00023242"/>
    </source>
</evidence>
<feature type="compositionally biased region" description="Basic and acidic residues" evidence="8">
    <location>
        <begin position="227"/>
        <end position="240"/>
    </location>
</feature>
<dbReference type="AlphaFoldDB" id="A0A8J2MLJ5"/>
<evidence type="ECO:0000256" key="2">
    <source>
        <dbReference type="ARBA" id="ARBA00004123"/>
    </source>
</evidence>
<keyword evidence="11" id="KW-1185">Reference proteome</keyword>
<dbReference type="PROSITE" id="PS51504">
    <property type="entry name" value="H15"/>
    <property type="match status" value="1"/>
</dbReference>
<protein>
    <submittedName>
        <fullName evidence="10">Similar to His1: Histone H1 (Drosophila melanogaster)</fullName>
    </submittedName>
</protein>
<comment type="caution">
    <text evidence="10">The sequence shown here is derived from an EMBL/GenBank/DDBJ whole genome shotgun (WGS) entry which is preliminary data.</text>
</comment>
<dbReference type="InterPro" id="IPR005818">
    <property type="entry name" value="Histone_H1/H5_H15"/>
</dbReference>
<gene>
    <name evidence="10" type="ORF">HICCMSTLAB_LOCUS6361</name>
</gene>
<evidence type="ECO:0000256" key="8">
    <source>
        <dbReference type="SAM" id="MobiDB-lite"/>
    </source>
</evidence>
<dbReference type="InterPro" id="IPR036390">
    <property type="entry name" value="WH_DNA-bd_sf"/>
</dbReference>
<dbReference type="GO" id="GO:0006334">
    <property type="term" value="P:nucleosome assembly"/>
    <property type="evidence" value="ECO:0007669"/>
    <property type="project" value="InterPro"/>
</dbReference>
<accession>A0A8J2MLJ5</accession>
<dbReference type="Gene3D" id="1.10.10.10">
    <property type="entry name" value="Winged helix-like DNA-binding domain superfamily/Winged helix DNA-binding domain"/>
    <property type="match status" value="1"/>
</dbReference>
<dbReference type="SMART" id="SM00526">
    <property type="entry name" value="H15"/>
    <property type="match status" value="1"/>
</dbReference>
<comment type="subcellular location">
    <subcellularLocation>
        <location evidence="3">Chromosome</location>
    </subcellularLocation>
    <subcellularLocation>
        <location evidence="2 7">Nucleus</location>
    </subcellularLocation>
</comment>
<dbReference type="Pfam" id="PF00538">
    <property type="entry name" value="Linker_histone"/>
    <property type="match status" value="1"/>
</dbReference>
<dbReference type="GO" id="GO:0000786">
    <property type="term" value="C:nucleosome"/>
    <property type="evidence" value="ECO:0007669"/>
    <property type="project" value="InterPro"/>
</dbReference>
<feature type="compositionally biased region" description="Basic and acidic residues" evidence="8">
    <location>
        <begin position="192"/>
        <end position="210"/>
    </location>
</feature>
<dbReference type="Proteomes" id="UP000786811">
    <property type="component" value="Unassembled WGS sequence"/>
</dbReference>
<reference evidence="10" key="1">
    <citation type="submission" date="2021-04" db="EMBL/GenBank/DDBJ databases">
        <authorList>
            <person name="Chebbi M.A.C M."/>
        </authorList>
    </citation>
    <scope>NUCLEOTIDE SEQUENCE</scope>
</reference>
<name>A0A8J2MLJ5_COTCN</name>
<dbReference type="FunFam" id="1.10.10.10:FF:000140">
    <property type="entry name" value="Histone H1.0"/>
    <property type="match status" value="1"/>
</dbReference>
<evidence type="ECO:0000313" key="11">
    <source>
        <dbReference type="Proteomes" id="UP000786811"/>
    </source>
</evidence>
<dbReference type="GO" id="GO:0030527">
    <property type="term" value="F:structural constituent of chromatin"/>
    <property type="evidence" value="ECO:0007669"/>
    <property type="project" value="InterPro"/>
</dbReference>
<sequence>MTTKTESSFNVQKVPLASELLVAKKPAAKATHPSTADMVTTAIRILDERGGSSLHAIKKYISVTYMVDTDKMGPFIKKFIKSAVTKGLLIQTKGIGAAGSFKLAPEKASKTKKKLTAAKKPTKKSAGEKRAEETADEAQSPAKKNTKKPTAKEVANDAQSPAKKATKKQAAKEVANDAQSPAKKATKKQAAKKTDEAEAPGEKRTKKTADDAQSPPKKVVKKPAAKKTADEPKAPVEKAAKKPKSVKKISDEAESPKKKTAASPKTKKAMKTIT</sequence>
<proteinExistence type="inferred from homology"/>
<dbReference type="OrthoDB" id="10070184at2759"/>
<evidence type="ECO:0000256" key="7">
    <source>
        <dbReference type="RuleBase" id="RU003894"/>
    </source>
</evidence>
<comment type="function">
    <text evidence="1">Histones H1 are necessary for the condensation of nucleosome chains into higher-order structures.</text>
</comment>
<feature type="region of interest" description="Disordered" evidence="8">
    <location>
        <begin position="106"/>
        <end position="274"/>
    </location>
</feature>
<dbReference type="GO" id="GO:0003677">
    <property type="term" value="F:DNA binding"/>
    <property type="evidence" value="ECO:0007669"/>
    <property type="project" value="UniProtKB-KW"/>
</dbReference>
<dbReference type="GO" id="GO:0005634">
    <property type="term" value="C:nucleus"/>
    <property type="evidence" value="ECO:0007669"/>
    <property type="project" value="UniProtKB-SubCell"/>
</dbReference>
<feature type="compositionally biased region" description="Basic residues" evidence="8">
    <location>
        <begin position="265"/>
        <end position="274"/>
    </location>
</feature>
<feature type="compositionally biased region" description="Basic residues" evidence="8">
    <location>
        <begin position="110"/>
        <end position="123"/>
    </location>
</feature>
<dbReference type="PRINTS" id="PR00624">
    <property type="entry name" value="HISTONEH5"/>
</dbReference>
<evidence type="ECO:0000256" key="5">
    <source>
        <dbReference type="ARBA" id="ARBA00023125"/>
    </source>
</evidence>
<feature type="compositionally biased region" description="Basic and acidic residues" evidence="8">
    <location>
        <begin position="248"/>
        <end position="257"/>
    </location>
</feature>
<dbReference type="SUPFAM" id="SSF46785">
    <property type="entry name" value="Winged helix' DNA-binding domain"/>
    <property type="match status" value="1"/>
</dbReference>
<dbReference type="EMBL" id="CAJNRD030001120">
    <property type="protein sequence ID" value="CAG5092769.1"/>
    <property type="molecule type" value="Genomic_DNA"/>
</dbReference>
<dbReference type="InterPro" id="IPR036388">
    <property type="entry name" value="WH-like_DNA-bd_sf"/>
</dbReference>
<evidence type="ECO:0000256" key="4">
    <source>
        <dbReference type="ARBA" id="ARBA00022454"/>
    </source>
</evidence>
<evidence type="ECO:0000256" key="1">
    <source>
        <dbReference type="ARBA" id="ARBA00002809"/>
    </source>
</evidence>
<keyword evidence="4 7" id="KW-0158">Chromosome</keyword>
<dbReference type="InterPro" id="IPR005819">
    <property type="entry name" value="H1/H5"/>
</dbReference>
<dbReference type="CDD" id="cd00073">
    <property type="entry name" value="H15"/>
    <property type="match status" value="1"/>
</dbReference>
<evidence type="ECO:0000256" key="3">
    <source>
        <dbReference type="ARBA" id="ARBA00004286"/>
    </source>
</evidence>
<evidence type="ECO:0000313" key="10">
    <source>
        <dbReference type="EMBL" id="CAG5092769.1"/>
    </source>
</evidence>
<feature type="domain" description="H15" evidence="9">
    <location>
        <begin position="31"/>
        <end position="105"/>
    </location>
</feature>
<evidence type="ECO:0000259" key="9">
    <source>
        <dbReference type="PROSITE" id="PS51504"/>
    </source>
</evidence>
<keyword evidence="6 7" id="KW-0539">Nucleus</keyword>
<keyword evidence="5 7" id="KW-0238">DNA-binding</keyword>
<comment type="similarity">
    <text evidence="7">Belongs to the histone H1/H5 family.</text>
</comment>